<evidence type="ECO:0000256" key="1">
    <source>
        <dbReference type="SAM" id="MobiDB-lite"/>
    </source>
</evidence>
<organism evidence="2 3">
    <name type="scientific">Aspergillus luchuensis (strain CBS 106.47)</name>
    <dbReference type="NCBI Taxonomy" id="1137211"/>
    <lineage>
        <taxon>Eukaryota</taxon>
        <taxon>Fungi</taxon>
        <taxon>Dikarya</taxon>
        <taxon>Ascomycota</taxon>
        <taxon>Pezizomycotina</taxon>
        <taxon>Eurotiomycetes</taxon>
        <taxon>Eurotiomycetidae</taxon>
        <taxon>Eurotiales</taxon>
        <taxon>Aspergillaceae</taxon>
        <taxon>Aspergillus</taxon>
        <taxon>Aspergillus subgen. Circumdati</taxon>
    </lineage>
</organism>
<dbReference type="Proteomes" id="UP000184063">
    <property type="component" value="Unassembled WGS sequence"/>
</dbReference>
<evidence type="ECO:0000313" key="2">
    <source>
        <dbReference type="EMBL" id="OJZ91740.1"/>
    </source>
</evidence>
<name>A0A1M3TY43_ASPLC</name>
<reference evidence="3" key="1">
    <citation type="journal article" date="2017" name="Genome Biol.">
        <title>Comparative genomics reveals high biological diversity and specific adaptations in the industrially and medically important fungal genus Aspergillus.</title>
        <authorList>
            <person name="de Vries R.P."/>
            <person name="Riley R."/>
            <person name="Wiebenga A."/>
            <person name="Aguilar-Osorio G."/>
            <person name="Amillis S."/>
            <person name="Uchima C.A."/>
            <person name="Anderluh G."/>
            <person name="Asadollahi M."/>
            <person name="Askin M."/>
            <person name="Barry K."/>
            <person name="Battaglia E."/>
            <person name="Bayram O."/>
            <person name="Benocci T."/>
            <person name="Braus-Stromeyer S.A."/>
            <person name="Caldana C."/>
            <person name="Canovas D."/>
            <person name="Cerqueira G.C."/>
            <person name="Chen F."/>
            <person name="Chen W."/>
            <person name="Choi C."/>
            <person name="Clum A."/>
            <person name="Dos Santos R.A."/>
            <person name="Damasio A.R."/>
            <person name="Diallinas G."/>
            <person name="Emri T."/>
            <person name="Fekete E."/>
            <person name="Flipphi M."/>
            <person name="Freyberg S."/>
            <person name="Gallo A."/>
            <person name="Gournas C."/>
            <person name="Habgood R."/>
            <person name="Hainaut M."/>
            <person name="Harispe M.L."/>
            <person name="Henrissat B."/>
            <person name="Hilden K.S."/>
            <person name="Hope R."/>
            <person name="Hossain A."/>
            <person name="Karabika E."/>
            <person name="Karaffa L."/>
            <person name="Karanyi Z."/>
            <person name="Krasevec N."/>
            <person name="Kuo A."/>
            <person name="Kusch H."/>
            <person name="LaButti K."/>
            <person name="Lagendijk E.L."/>
            <person name="Lapidus A."/>
            <person name="Levasseur A."/>
            <person name="Lindquist E."/>
            <person name="Lipzen A."/>
            <person name="Logrieco A.F."/>
            <person name="MacCabe A."/>
            <person name="Maekelae M.R."/>
            <person name="Malavazi I."/>
            <person name="Melin P."/>
            <person name="Meyer V."/>
            <person name="Mielnichuk N."/>
            <person name="Miskei M."/>
            <person name="Molnar A.P."/>
            <person name="Mule G."/>
            <person name="Ngan C.Y."/>
            <person name="Orejas M."/>
            <person name="Orosz E."/>
            <person name="Ouedraogo J.P."/>
            <person name="Overkamp K.M."/>
            <person name="Park H.-S."/>
            <person name="Perrone G."/>
            <person name="Piumi F."/>
            <person name="Punt P.J."/>
            <person name="Ram A.F."/>
            <person name="Ramon A."/>
            <person name="Rauscher S."/>
            <person name="Record E."/>
            <person name="Riano-Pachon D.M."/>
            <person name="Robert V."/>
            <person name="Roehrig J."/>
            <person name="Ruller R."/>
            <person name="Salamov A."/>
            <person name="Salih N.S."/>
            <person name="Samson R.A."/>
            <person name="Sandor E."/>
            <person name="Sanguinetti M."/>
            <person name="Schuetze T."/>
            <person name="Sepcic K."/>
            <person name="Shelest E."/>
            <person name="Sherlock G."/>
            <person name="Sophianopoulou V."/>
            <person name="Squina F.M."/>
            <person name="Sun H."/>
            <person name="Susca A."/>
            <person name="Todd R.B."/>
            <person name="Tsang A."/>
            <person name="Unkles S.E."/>
            <person name="van de Wiele N."/>
            <person name="van Rossen-Uffink D."/>
            <person name="Oliveira J.V."/>
            <person name="Vesth T.C."/>
            <person name="Visser J."/>
            <person name="Yu J.-H."/>
            <person name="Zhou M."/>
            <person name="Andersen M.R."/>
            <person name="Archer D.B."/>
            <person name="Baker S.E."/>
            <person name="Benoit I."/>
            <person name="Brakhage A.A."/>
            <person name="Braus G.H."/>
            <person name="Fischer R."/>
            <person name="Frisvad J.C."/>
            <person name="Goldman G.H."/>
            <person name="Houbraken J."/>
            <person name="Oakley B."/>
            <person name="Pocsi I."/>
            <person name="Scazzocchio C."/>
            <person name="Seiboth B."/>
            <person name="vanKuyk P.A."/>
            <person name="Wortman J."/>
            <person name="Dyer P.S."/>
            <person name="Grigoriev I.V."/>
        </authorList>
    </citation>
    <scope>NUCLEOTIDE SEQUENCE [LARGE SCALE GENOMIC DNA]</scope>
    <source>
        <strain evidence="3">CBS 106.47</strain>
    </source>
</reference>
<proteinExistence type="predicted"/>
<accession>A0A1M3TY43</accession>
<sequence length="505" mass="57842">MQNLPTEILRMIGKFIALDIDEDCENIRRSTLLALTRCCRKFHRIFEPLLYYHLDLGYAHSITGAHIHLIIRFWRYPGVADWVRSLRLYWDSNEPIPIYEASHEDIERFVFLADLALNKIFTPIEQFQGKWKDALYGFKTEAWKGLLFASLTHLERIEFDQGNSPLFTNLLYKAAKREQPFHEAPPFPFLREVIAYCRDEGDGVDEHFLTPFLYFPSVQSITGYAICADDSSDEEEVDSGTHEFRLSAGPVKQISLDDVWGCTGMLKWLKVCKELEHFSIEASLRPDLEDIEKLLDTRKLYQALLPFKDTLKSLSVTYDKKYSTCLYMDGGIRVCEDNIPFESFREFSALEHLTVRHAHLVSIFSHAAVKKPSIGRLVDRLPSSLQTLSVHDVLPDNSGLLAELLMVAQDRSLFPDLKSLELRDNPLDSPVSDDETIPDGTTVGGAAAGLNMALLEEEADREYADTERLRRECEARGIDMQWFMEGMSDSEDESEDESEVHNKGH</sequence>
<protein>
    <recommendedName>
        <fullName evidence="4">F-box domain-containing protein</fullName>
    </recommendedName>
</protein>
<dbReference type="AlphaFoldDB" id="A0A1M3TY43"/>
<evidence type="ECO:0000313" key="3">
    <source>
        <dbReference type="Proteomes" id="UP000184063"/>
    </source>
</evidence>
<dbReference type="EMBL" id="KV878236">
    <property type="protein sequence ID" value="OJZ91740.1"/>
    <property type="molecule type" value="Genomic_DNA"/>
</dbReference>
<dbReference type="OrthoDB" id="2520703at2759"/>
<feature type="compositionally biased region" description="Acidic residues" evidence="1">
    <location>
        <begin position="488"/>
        <end position="498"/>
    </location>
</feature>
<dbReference type="VEuPathDB" id="FungiDB:ASPFODRAFT_175766"/>
<evidence type="ECO:0008006" key="4">
    <source>
        <dbReference type="Google" id="ProtNLM"/>
    </source>
</evidence>
<gene>
    <name evidence="2" type="ORF">ASPFODRAFT_175766</name>
</gene>
<feature type="region of interest" description="Disordered" evidence="1">
    <location>
        <begin position="485"/>
        <end position="505"/>
    </location>
</feature>